<accession>A0A5B7EYJ3</accession>
<evidence type="ECO:0000256" key="1">
    <source>
        <dbReference type="SAM" id="MobiDB-lite"/>
    </source>
</evidence>
<feature type="region of interest" description="Disordered" evidence="1">
    <location>
        <begin position="41"/>
        <end position="69"/>
    </location>
</feature>
<proteinExistence type="predicted"/>
<feature type="region of interest" description="Disordered" evidence="1">
    <location>
        <begin position="1"/>
        <end position="21"/>
    </location>
</feature>
<feature type="compositionally biased region" description="Polar residues" evidence="1">
    <location>
        <begin position="41"/>
        <end position="58"/>
    </location>
</feature>
<gene>
    <name evidence="2" type="ORF">E2C01_033685</name>
</gene>
<protein>
    <submittedName>
        <fullName evidence="2">Uncharacterized protein</fullName>
    </submittedName>
</protein>
<dbReference type="AlphaFoldDB" id="A0A5B7EYJ3"/>
<dbReference type="EMBL" id="VSRR010004592">
    <property type="protein sequence ID" value="MPC40130.1"/>
    <property type="molecule type" value="Genomic_DNA"/>
</dbReference>
<evidence type="ECO:0000313" key="2">
    <source>
        <dbReference type="EMBL" id="MPC40130.1"/>
    </source>
</evidence>
<evidence type="ECO:0000313" key="3">
    <source>
        <dbReference type="Proteomes" id="UP000324222"/>
    </source>
</evidence>
<keyword evidence="3" id="KW-1185">Reference proteome</keyword>
<dbReference type="Proteomes" id="UP000324222">
    <property type="component" value="Unassembled WGS sequence"/>
</dbReference>
<name>A0A5B7EYJ3_PORTR</name>
<organism evidence="2 3">
    <name type="scientific">Portunus trituberculatus</name>
    <name type="common">Swimming crab</name>
    <name type="synonym">Neptunus trituberculatus</name>
    <dbReference type="NCBI Taxonomy" id="210409"/>
    <lineage>
        <taxon>Eukaryota</taxon>
        <taxon>Metazoa</taxon>
        <taxon>Ecdysozoa</taxon>
        <taxon>Arthropoda</taxon>
        <taxon>Crustacea</taxon>
        <taxon>Multicrustacea</taxon>
        <taxon>Malacostraca</taxon>
        <taxon>Eumalacostraca</taxon>
        <taxon>Eucarida</taxon>
        <taxon>Decapoda</taxon>
        <taxon>Pleocyemata</taxon>
        <taxon>Brachyura</taxon>
        <taxon>Eubrachyura</taxon>
        <taxon>Portunoidea</taxon>
        <taxon>Portunidae</taxon>
        <taxon>Portuninae</taxon>
        <taxon>Portunus</taxon>
    </lineage>
</organism>
<comment type="caution">
    <text evidence="2">The sequence shown here is derived from an EMBL/GenBank/DDBJ whole genome shotgun (WGS) entry which is preliminary data.</text>
</comment>
<sequence length="69" mass="7288">MAAPPANRSPEGAASKLRPPAGSNTAWEFLIVIPLLHVSSGSDQVQHPSQEVHSSTHQHGCLPPTSLQE</sequence>
<reference evidence="2 3" key="1">
    <citation type="submission" date="2019-05" db="EMBL/GenBank/DDBJ databases">
        <title>Another draft genome of Portunus trituberculatus and its Hox gene families provides insights of decapod evolution.</title>
        <authorList>
            <person name="Jeong J.-H."/>
            <person name="Song I."/>
            <person name="Kim S."/>
            <person name="Choi T."/>
            <person name="Kim D."/>
            <person name="Ryu S."/>
            <person name="Kim W."/>
        </authorList>
    </citation>
    <scope>NUCLEOTIDE SEQUENCE [LARGE SCALE GENOMIC DNA]</scope>
    <source>
        <tissue evidence="2">Muscle</tissue>
    </source>
</reference>